<organism evidence="3 4">
    <name type="scientific">Oryza sativa subsp. japonica</name>
    <name type="common">Rice</name>
    <dbReference type="NCBI Taxonomy" id="39947"/>
    <lineage>
        <taxon>Eukaryota</taxon>
        <taxon>Viridiplantae</taxon>
        <taxon>Streptophyta</taxon>
        <taxon>Embryophyta</taxon>
        <taxon>Tracheophyta</taxon>
        <taxon>Spermatophyta</taxon>
        <taxon>Magnoliopsida</taxon>
        <taxon>Liliopsida</taxon>
        <taxon>Poales</taxon>
        <taxon>Poaceae</taxon>
        <taxon>BOP clade</taxon>
        <taxon>Oryzoideae</taxon>
        <taxon>Oryzeae</taxon>
        <taxon>Oryzinae</taxon>
        <taxon>Oryza</taxon>
        <taxon>Oryza sativa</taxon>
    </lineage>
</organism>
<feature type="coiled-coil region" evidence="1">
    <location>
        <begin position="50"/>
        <end position="77"/>
    </location>
</feature>
<sequence>METDKKLDLLLQLVEGNEKKRVEADERTRAEYQDLKRTVESRIPAVEKRVDELGAAFQELNLKVDKLESKMMQAAKVEIGTGSQLKEEQTNGMGGSTQTHPSA</sequence>
<gene>
    <name evidence="3" type="ordered locus">Os12g0142900</name>
</gene>
<reference evidence="4" key="2">
    <citation type="journal article" date="2008" name="Nucleic Acids Res.">
        <title>The rice annotation project database (RAP-DB): 2008 update.</title>
        <authorList>
            <consortium name="The rice annotation project (RAP)"/>
        </authorList>
    </citation>
    <scope>GENOME REANNOTATION</scope>
    <source>
        <strain evidence="4">cv. Nipponbare</strain>
    </source>
</reference>
<protein>
    <submittedName>
        <fullName evidence="3">Os12g0142900 protein</fullName>
    </submittedName>
</protein>
<evidence type="ECO:0000313" key="4">
    <source>
        <dbReference type="Proteomes" id="UP000000763"/>
    </source>
</evidence>
<keyword evidence="1" id="KW-0175">Coiled coil</keyword>
<dbReference type="AlphaFoldDB" id="C7JA80"/>
<dbReference type="KEGG" id="dosa:Os12g0142900"/>
<dbReference type="Gene3D" id="1.20.1270.70">
    <property type="entry name" value="Designed single chain three-helix bundle"/>
    <property type="match status" value="1"/>
</dbReference>
<evidence type="ECO:0000256" key="1">
    <source>
        <dbReference type="SAM" id="Coils"/>
    </source>
</evidence>
<name>C7JA80_ORYSJ</name>
<evidence type="ECO:0000313" key="3">
    <source>
        <dbReference type="EMBL" id="BAH95515.1"/>
    </source>
</evidence>
<accession>C7JA80</accession>
<evidence type="ECO:0000256" key="2">
    <source>
        <dbReference type="SAM" id="MobiDB-lite"/>
    </source>
</evidence>
<proteinExistence type="predicted"/>
<reference evidence="3 4" key="1">
    <citation type="journal article" date="2005" name="Nature">
        <title>The map-based sequence of the rice genome.</title>
        <authorList>
            <consortium name="International rice genome sequencing project (IRGSP)"/>
            <person name="Matsumoto T."/>
            <person name="Wu J."/>
            <person name="Kanamori H."/>
            <person name="Katayose Y."/>
            <person name="Fujisawa M."/>
            <person name="Namiki N."/>
            <person name="Mizuno H."/>
            <person name="Yamamoto K."/>
            <person name="Antonio B.A."/>
            <person name="Baba T."/>
            <person name="Sakata K."/>
            <person name="Nagamura Y."/>
            <person name="Aoki H."/>
            <person name="Arikawa K."/>
            <person name="Arita K."/>
            <person name="Bito T."/>
            <person name="Chiden Y."/>
            <person name="Fujitsuka N."/>
            <person name="Fukunaka R."/>
            <person name="Hamada M."/>
            <person name="Harada C."/>
            <person name="Hayashi A."/>
            <person name="Hijishita S."/>
            <person name="Honda M."/>
            <person name="Hosokawa S."/>
            <person name="Ichikawa Y."/>
            <person name="Idonuma A."/>
            <person name="Iijima M."/>
            <person name="Ikeda M."/>
            <person name="Ikeno M."/>
            <person name="Ito K."/>
            <person name="Ito S."/>
            <person name="Ito T."/>
            <person name="Ito Y."/>
            <person name="Ito Y."/>
            <person name="Iwabuchi A."/>
            <person name="Kamiya K."/>
            <person name="Karasawa W."/>
            <person name="Kurita K."/>
            <person name="Katagiri S."/>
            <person name="Kikuta A."/>
            <person name="Kobayashi H."/>
            <person name="Kobayashi N."/>
            <person name="Machita K."/>
            <person name="Maehara T."/>
            <person name="Masukawa M."/>
            <person name="Mizubayashi T."/>
            <person name="Mukai Y."/>
            <person name="Nagasaki H."/>
            <person name="Nagata Y."/>
            <person name="Naito S."/>
            <person name="Nakashima M."/>
            <person name="Nakama Y."/>
            <person name="Nakamichi Y."/>
            <person name="Nakamura M."/>
            <person name="Meguro A."/>
            <person name="Negishi M."/>
            <person name="Ohta I."/>
            <person name="Ohta T."/>
            <person name="Okamoto M."/>
            <person name="Ono N."/>
            <person name="Saji S."/>
            <person name="Sakaguchi M."/>
            <person name="Sakai K."/>
            <person name="Shibata M."/>
            <person name="Shimokawa T."/>
            <person name="Song J."/>
            <person name="Takazaki Y."/>
            <person name="Terasawa K."/>
            <person name="Tsugane M."/>
            <person name="Tsuji K."/>
            <person name="Ueda S."/>
            <person name="Waki K."/>
            <person name="Yamagata H."/>
            <person name="Yamamoto M."/>
            <person name="Yamamoto S."/>
            <person name="Yamane H."/>
            <person name="Yoshiki S."/>
            <person name="Yoshihara R."/>
            <person name="Yukawa K."/>
            <person name="Zhong H."/>
            <person name="Yano M."/>
            <person name="Yuan Q."/>
            <person name="Ouyang S."/>
            <person name="Liu J."/>
            <person name="Jones K.M."/>
            <person name="Gansberger K."/>
            <person name="Moffat K."/>
            <person name="Hill J."/>
            <person name="Bera J."/>
            <person name="Fadrosh D."/>
            <person name="Jin S."/>
            <person name="Johri S."/>
            <person name="Kim M."/>
            <person name="Overton L."/>
            <person name="Reardon M."/>
            <person name="Tsitrin T."/>
            <person name="Vuong H."/>
            <person name="Weaver B."/>
            <person name="Ciecko A."/>
            <person name="Tallon L."/>
            <person name="Jackson J."/>
            <person name="Pai G."/>
            <person name="Aken S.V."/>
            <person name="Utterback T."/>
            <person name="Reidmuller S."/>
            <person name="Feldblyum T."/>
            <person name="Hsiao J."/>
            <person name="Zismann V."/>
            <person name="Iobst S."/>
            <person name="de Vazeille A.R."/>
            <person name="Buell C.R."/>
            <person name="Ying K."/>
            <person name="Li Y."/>
            <person name="Lu T."/>
            <person name="Huang Y."/>
            <person name="Zhao Q."/>
            <person name="Feng Q."/>
            <person name="Zhang L."/>
            <person name="Zhu J."/>
            <person name="Weng Q."/>
            <person name="Mu J."/>
            <person name="Lu Y."/>
            <person name="Fan D."/>
            <person name="Liu Y."/>
            <person name="Guan J."/>
            <person name="Zhang Y."/>
            <person name="Yu S."/>
            <person name="Liu X."/>
            <person name="Zhang Y."/>
            <person name="Hong G."/>
            <person name="Han B."/>
            <person name="Choisne N."/>
            <person name="Demange N."/>
            <person name="Orjeda G."/>
            <person name="Samain S."/>
            <person name="Cattolico L."/>
            <person name="Pelletier E."/>
            <person name="Couloux A."/>
            <person name="Segurens B."/>
            <person name="Wincker P."/>
            <person name="D'Hont A."/>
            <person name="Scarpelli C."/>
            <person name="Weissenbach J."/>
            <person name="Salanoubat M."/>
            <person name="Quetier F."/>
            <person name="Yu Y."/>
            <person name="Kim H.R."/>
            <person name="Rambo T."/>
            <person name="Currie J."/>
            <person name="Collura K."/>
            <person name="Luo M."/>
            <person name="Yang T."/>
            <person name="Ammiraju J.S.S."/>
            <person name="Engler F."/>
            <person name="Soderlund C."/>
            <person name="Wing R.A."/>
            <person name="Palmer L.E."/>
            <person name="de la Bastide M."/>
            <person name="Spiegel L."/>
            <person name="Nascimento L."/>
            <person name="Zutavern T."/>
            <person name="O'Shaughnessy A."/>
            <person name="Dike S."/>
            <person name="Dedhia N."/>
            <person name="Preston R."/>
            <person name="Balija V."/>
            <person name="McCombie W.R."/>
            <person name="Chow T."/>
            <person name="Chen H."/>
            <person name="Chung M."/>
            <person name="Chen C."/>
            <person name="Shaw J."/>
            <person name="Wu H."/>
            <person name="Hsiao K."/>
            <person name="Chao Y."/>
            <person name="Chu M."/>
            <person name="Cheng C."/>
            <person name="Hour A."/>
            <person name="Lee P."/>
            <person name="Lin S."/>
            <person name="Lin Y."/>
            <person name="Liou J."/>
            <person name="Liu S."/>
            <person name="Hsing Y."/>
            <person name="Raghuvanshi S."/>
            <person name="Mohanty A."/>
            <person name="Bharti A.K."/>
            <person name="Gaur A."/>
            <person name="Gupta V."/>
            <person name="Kumar D."/>
            <person name="Ravi V."/>
            <person name="Vij S."/>
            <person name="Kapur A."/>
            <person name="Khurana P."/>
            <person name="Khurana P."/>
            <person name="Khurana J.P."/>
            <person name="Tyagi A.K."/>
            <person name="Gaikwad K."/>
            <person name="Singh A."/>
            <person name="Dalal V."/>
            <person name="Srivastava S."/>
            <person name="Dixit A."/>
            <person name="Pal A.K."/>
            <person name="Ghazi I.A."/>
            <person name="Yadav M."/>
            <person name="Pandit A."/>
            <person name="Bhargava A."/>
            <person name="Sureshbabu K."/>
            <person name="Batra K."/>
            <person name="Sharma T.R."/>
            <person name="Mohapatra T."/>
            <person name="Singh N.K."/>
            <person name="Messing J."/>
            <person name="Nelson A.B."/>
            <person name="Fuks G."/>
            <person name="Kavchok S."/>
            <person name="Keizer G."/>
            <person name="Linton E."/>
            <person name="Llaca V."/>
            <person name="Song R."/>
            <person name="Tanyolac B."/>
            <person name="Young S."/>
            <person name="Ho-Il K."/>
            <person name="Hahn J.H."/>
            <person name="Sangsakoo G."/>
            <person name="Vanavichit A."/>
            <person name="de Mattos Luiz.A.T."/>
            <person name="Zimmer P.D."/>
            <person name="Malone G."/>
            <person name="Dellagostin O."/>
            <person name="de Oliveira A.C."/>
            <person name="Bevan M."/>
            <person name="Bancroft I."/>
            <person name="Minx P."/>
            <person name="Cordum H."/>
            <person name="Wilson R."/>
            <person name="Cheng Z."/>
            <person name="Jin W."/>
            <person name="Jiang J."/>
            <person name="Leong S.A."/>
            <person name="Iwama H."/>
            <person name="Gojobori T."/>
            <person name="Itoh T."/>
            <person name="Niimura Y."/>
            <person name="Fujii Y."/>
            <person name="Habara T."/>
            <person name="Sakai H."/>
            <person name="Sato Y."/>
            <person name="Wilson G."/>
            <person name="Kumar K."/>
            <person name="McCouch S."/>
            <person name="Juretic N."/>
            <person name="Hoen D."/>
            <person name="Wright S."/>
            <person name="Bruskiewich R."/>
            <person name="Bureau T."/>
            <person name="Miyao A."/>
            <person name="Hirochika H."/>
            <person name="Nishikawa T."/>
            <person name="Kadowaki K."/>
            <person name="Sugiura M."/>
            <person name="Burr B."/>
            <person name="Sasaki T."/>
        </authorList>
    </citation>
    <scope>NUCLEOTIDE SEQUENCE [LARGE SCALE GENOMIC DNA]</scope>
    <source>
        <strain evidence="4">cv. Nipponbare</strain>
    </source>
</reference>
<feature type="region of interest" description="Disordered" evidence="2">
    <location>
        <begin position="79"/>
        <end position="103"/>
    </location>
</feature>
<dbReference type="EMBL" id="AP008218">
    <property type="protein sequence ID" value="BAH95515.1"/>
    <property type="molecule type" value="Genomic_DNA"/>
</dbReference>
<dbReference type="Proteomes" id="UP000000763">
    <property type="component" value="Chromosome 12"/>
</dbReference>